<dbReference type="Proteomes" id="UP000284547">
    <property type="component" value="Unassembled WGS sequence"/>
</dbReference>
<protein>
    <submittedName>
        <fullName evidence="4">GNAT family N-acetyltransferase</fullName>
    </submittedName>
</protein>
<dbReference type="InterPro" id="IPR000182">
    <property type="entry name" value="GNAT_dom"/>
</dbReference>
<evidence type="ECO:0000256" key="1">
    <source>
        <dbReference type="ARBA" id="ARBA00022679"/>
    </source>
</evidence>
<proteinExistence type="predicted"/>
<dbReference type="InterPro" id="IPR016181">
    <property type="entry name" value="Acyl_CoA_acyltransferase"/>
</dbReference>
<dbReference type="PANTHER" id="PTHR43877">
    <property type="entry name" value="AMINOALKYLPHOSPHONATE N-ACETYLTRANSFERASE-RELATED-RELATED"/>
    <property type="match status" value="1"/>
</dbReference>
<dbReference type="Gene3D" id="3.40.630.30">
    <property type="match status" value="1"/>
</dbReference>
<evidence type="ECO:0000259" key="3">
    <source>
        <dbReference type="PROSITE" id="PS51186"/>
    </source>
</evidence>
<dbReference type="GO" id="GO:0016747">
    <property type="term" value="F:acyltransferase activity, transferring groups other than amino-acyl groups"/>
    <property type="evidence" value="ECO:0007669"/>
    <property type="project" value="InterPro"/>
</dbReference>
<dbReference type="RefSeq" id="WP_118149409.1">
    <property type="nucleotide sequence ID" value="NZ_QWEY01000001.1"/>
</dbReference>
<keyword evidence="5" id="KW-1185">Reference proteome</keyword>
<name>A0A411Z6H3_9RHOB</name>
<dbReference type="OrthoDB" id="7301318at2"/>
<evidence type="ECO:0000313" key="5">
    <source>
        <dbReference type="Proteomes" id="UP000284547"/>
    </source>
</evidence>
<dbReference type="Pfam" id="PF00583">
    <property type="entry name" value="Acetyltransf_1"/>
    <property type="match status" value="1"/>
</dbReference>
<gene>
    <name evidence="4" type="ORF">D1012_00585</name>
</gene>
<sequence length="236" mass="25145">MTPELLAEVMERTWPPARAFVVGPWCIRDGQGGGKRVSAATAGPEWRDEAIPEAEAAMEGLGLKPLFLIRQRDDLLDQALQSRGYRVVDPVVAYAAPCPALADPPAPPMAAFAHWPPLAICTEIWADGGIGAARLAVMQRAAGPKCAILGRTKDQPTGVAFVAIHQGVAMLHALEVRPMARRQGSAHNILRAAGAWAQENGASTLSLVVTVANTAARNLYASLGMGVVGQYHYRQR</sequence>
<feature type="domain" description="N-acetyltransferase" evidence="3">
    <location>
        <begin position="83"/>
        <end position="236"/>
    </location>
</feature>
<dbReference type="SUPFAM" id="SSF55729">
    <property type="entry name" value="Acyl-CoA N-acyltransferases (Nat)"/>
    <property type="match status" value="1"/>
</dbReference>
<keyword evidence="1 4" id="KW-0808">Transferase</keyword>
<reference evidence="4 5" key="1">
    <citation type="submission" date="2018-08" db="EMBL/GenBank/DDBJ databases">
        <title>Flavobacterium tibetense sp. nov., isolated from a wetland YonghuCo on Tibetan Plateau.</title>
        <authorList>
            <person name="Phurbu D."/>
            <person name="Lu H."/>
            <person name="Xing P."/>
        </authorList>
    </citation>
    <scope>NUCLEOTIDE SEQUENCE [LARGE SCALE GENOMIC DNA]</scope>
    <source>
        <strain evidence="4 5">DJC</strain>
    </source>
</reference>
<dbReference type="AlphaFoldDB" id="A0A411Z6H3"/>
<organism evidence="4 5">
    <name type="scientific">Pseudotabrizicola alkalilacus</name>
    <dbReference type="NCBI Taxonomy" id="2305252"/>
    <lineage>
        <taxon>Bacteria</taxon>
        <taxon>Pseudomonadati</taxon>
        <taxon>Pseudomonadota</taxon>
        <taxon>Alphaproteobacteria</taxon>
        <taxon>Rhodobacterales</taxon>
        <taxon>Paracoccaceae</taxon>
        <taxon>Pseudotabrizicola</taxon>
    </lineage>
</organism>
<dbReference type="InterPro" id="IPR050832">
    <property type="entry name" value="Bact_Acetyltransf"/>
</dbReference>
<comment type="caution">
    <text evidence="4">The sequence shown here is derived from an EMBL/GenBank/DDBJ whole genome shotgun (WGS) entry which is preliminary data.</text>
</comment>
<evidence type="ECO:0000256" key="2">
    <source>
        <dbReference type="ARBA" id="ARBA00023315"/>
    </source>
</evidence>
<keyword evidence="2" id="KW-0012">Acyltransferase</keyword>
<dbReference type="PANTHER" id="PTHR43877:SF1">
    <property type="entry name" value="ACETYLTRANSFERASE"/>
    <property type="match status" value="1"/>
</dbReference>
<dbReference type="PROSITE" id="PS51186">
    <property type="entry name" value="GNAT"/>
    <property type="match status" value="1"/>
</dbReference>
<accession>A0A411Z6H3</accession>
<evidence type="ECO:0000313" key="4">
    <source>
        <dbReference type="EMBL" id="RGP38663.1"/>
    </source>
</evidence>
<dbReference type="EMBL" id="QWEY01000001">
    <property type="protein sequence ID" value="RGP38663.1"/>
    <property type="molecule type" value="Genomic_DNA"/>
</dbReference>